<gene>
    <name evidence="1" type="ORF">ABB29_15840</name>
</gene>
<feature type="non-terminal residue" evidence="1">
    <location>
        <position position="1"/>
    </location>
</feature>
<protein>
    <submittedName>
        <fullName evidence="1">Uncharacterized protein</fullName>
    </submittedName>
</protein>
<organism evidence="1 2">
    <name type="scientific">Pseudoxanthomonas dokdonensis</name>
    <dbReference type="NCBI Taxonomy" id="344882"/>
    <lineage>
        <taxon>Bacteria</taxon>
        <taxon>Pseudomonadati</taxon>
        <taxon>Pseudomonadota</taxon>
        <taxon>Gammaproteobacteria</taxon>
        <taxon>Lysobacterales</taxon>
        <taxon>Lysobacteraceae</taxon>
        <taxon>Pseudoxanthomonas</taxon>
    </lineage>
</organism>
<evidence type="ECO:0000313" key="1">
    <source>
        <dbReference type="EMBL" id="KRG67010.1"/>
    </source>
</evidence>
<proteinExistence type="predicted"/>
<dbReference type="RefSeq" id="WP_211260772.1">
    <property type="nucleotide sequence ID" value="NZ_LDJL01000028.1"/>
</dbReference>
<reference evidence="1 2" key="1">
    <citation type="submission" date="2015-05" db="EMBL/GenBank/DDBJ databases">
        <title>Genome sequencing and analysis of members of genus Stenotrophomonas.</title>
        <authorList>
            <person name="Patil P.P."/>
            <person name="Midha S."/>
            <person name="Patil P.B."/>
        </authorList>
    </citation>
    <scope>NUCLEOTIDE SEQUENCE [LARGE SCALE GENOMIC DNA]</scope>
    <source>
        <strain evidence="1 2">DSM 21858</strain>
    </source>
</reference>
<comment type="caution">
    <text evidence="1">The sequence shown here is derived from an EMBL/GenBank/DDBJ whole genome shotgun (WGS) entry which is preliminary data.</text>
</comment>
<name>A0A0R0CLD0_9GAMM</name>
<dbReference type="EMBL" id="LDJL01000028">
    <property type="protein sequence ID" value="KRG67010.1"/>
    <property type="molecule type" value="Genomic_DNA"/>
</dbReference>
<accession>A0A0R0CLD0</accession>
<dbReference type="AlphaFoldDB" id="A0A0R0CLD0"/>
<dbReference type="Proteomes" id="UP000052052">
    <property type="component" value="Unassembled WGS sequence"/>
</dbReference>
<evidence type="ECO:0000313" key="2">
    <source>
        <dbReference type="Proteomes" id="UP000052052"/>
    </source>
</evidence>
<keyword evidence="2" id="KW-1185">Reference proteome</keyword>
<sequence>GDHMSPHWCACRRGVVARSGLNADWRTADNVVKTLLQKFFMEENPVLFRRNCMYLLDILH</sequence>
<dbReference type="PATRIC" id="fig|344882.3.peg.1903"/>